<name>A0A4Y9RZ90_9CAUL</name>
<keyword evidence="2" id="KW-0378">Hydrolase</keyword>
<dbReference type="EMBL" id="SPVH01000002">
    <property type="protein sequence ID" value="TFW14470.1"/>
    <property type="molecule type" value="Genomic_DNA"/>
</dbReference>
<comment type="similarity">
    <text evidence="1">Belongs to the glycosyl hydrolase 39 family.</text>
</comment>
<dbReference type="Pfam" id="PF01229">
    <property type="entry name" value="Glyco_hydro_39"/>
    <property type="match status" value="1"/>
</dbReference>
<keyword evidence="8" id="KW-1185">Reference proteome</keyword>
<dbReference type="PANTHER" id="PTHR12631:SF10">
    <property type="entry name" value="BETA-XYLOSIDASE-LIKE PROTEIN-RELATED"/>
    <property type="match status" value="1"/>
</dbReference>
<evidence type="ECO:0000313" key="7">
    <source>
        <dbReference type="EMBL" id="TFW14470.1"/>
    </source>
</evidence>
<feature type="active site" description="Proton donor" evidence="4">
    <location>
        <position position="191"/>
    </location>
</feature>
<dbReference type="InterPro" id="IPR000514">
    <property type="entry name" value="Glyco_hydro_39"/>
</dbReference>
<dbReference type="InterPro" id="IPR049166">
    <property type="entry name" value="GH39_cat"/>
</dbReference>
<evidence type="ECO:0000259" key="6">
    <source>
        <dbReference type="Pfam" id="PF01229"/>
    </source>
</evidence>
<dbReference type="SUPFAM" id="SSF51445">
    <property type="entry name" value="(Trans)glycosidases"/>
    <property type="match status" value="1"/>
</dbReference>
<feature type="domain" description="Glycosyl hydrolases family 39 N-terminal catalytic" evidence="6">
    <location>
        <begin position="40"/>
        <end position="500"/>
    </location>
</feature>
<accession>A0A4Y9RZ90</accession>
<dbReference type="RefSeq" id="WP_135193855.1">
    <property type="nucleotide sequence ID" value="NZ_SPVH01000002.1"/>
</dbReference>
<dbReference type="PROSITE" id="PS01027">
    <property type="entry name" value="GLYCOSYL_HYDROL_F39"/>
    <property type="match status" value="1"/>
</dbReference>
<dbReference type="PANTHER" id="PTHR12631">
    <property type="entry name" value="ALPHA-L-IDURONIDASE"/>
    <property type="match status" value="1"/>
</dbReference>
<dbReference type="InterPro" id="IPR017853">
    <property type="entry name" value="GH"/>
</dbReference>
<proteinExistence type="inferred from homology"/>
<keyword evidence="5" id="KW-0732">Signal</keyword>
<feature type="signal peptide" evidence="5">
    <location>
        <begin position="1"/>
        <end position="23"/>
    </location>
</feature>
<dbReference type="PRINTS" id="PR00745">
    <property type="entry name" value="GLHYDRLASE39"/>
</dbReference>
<organism evidence="7 8">
    <name type="scientific">Brevundimonas intermedia</name>
    <dbReference type="NCBI Taxonomy" id="74315"/>
    <lineage>
        <taxon>Bacteria</taxon>
        <taxon>Pseudomonadati</taxon>
        <taxon>Pseudomonadota</taxon>
        <taxon>Alphaproteobacteria</taxon>
        <taxon>Caulobacterales</taxon>
        <taxon>Caulobacteraceae</taxon>
        <taxon>Brevundimonas</taxon>
    </lineage>
</organism>
<evidence type="ECO:0000256" key="1">
    <source>
        <dbReference type="ARBA" id="ARBA00008875"/>
    </source>
</evidence>
<dbReference type="AlphaFoldDB" id="A0A4Y9RZ90"/>
<reference evidence="7 8" key="1">
    <citation type="submission" date="2019-03" db="EMBL/GenBank/DDBJ databases">
        <title>Draft genome of Brevundimonas sp. a heavy metal resistant soil bacteria.</title>
        <authorList>
            <person name="Soto J."/>
        </authorList>
    </citation>
    <scope>NUCLEOTIDE SEQUENCE [LARGE SCALE GENOMIC DNA]</scope>
    <source>
        <strain evidence="7 8">B-10</strain>
    </source>
</reference>
<dbReference type="GO" id="GO:0004553">
    <property type="term" value="F:hydrolase activity, hydrolyzing O-glycosyl compounds"/>
    <property type="evidence" value="ECO:0007669"/>
    <property type="project" value="InterPro"/>
</dbReference>
<feature type="chain" id="PRO_5021388853" evidence="5">
    <location>
        <begin position="24"/>
        <end position="530"/>
    </location>
</feature>
<evidence type="ECO:0000256" key="2">
    <source>
        <dbReference type="ARBA" id="ARBA00022801"/>
    </source>
</evidence>
<dbReference type="InterPro" id="IPR049165">
    <property type="entry name" value="GH39_as"/>
</dbReference>
<sequence>MKRSGWNSLLLAGAVAVLGGSYAAAQAPTEAGQAVPRTLTIDAASPGRPRDRMAEFSVGTDYPGTTIREDALSQLKTVRDELGFRYIRFHDIFHDDMGVYREVDGQPVYDWTRVDQLYDRMLGMGIKPFIELGFTPDAMKTSDQTIFYWKGNTSHPQPEKWTGLIDAFVRHLIDRYGAEEVRSWYFEFWNEPNLDGFWERADQAAYFDYYGRTVRAIKAVDPTLRVGGPSTAGAAWVPEFLAYADQHQLPVDFVTTHTYGVEGGFLDEKGEGDNKLSRAPDAVVSDVRKVRGEIEASTRPGLPLFFTEWSTSYNPRDPIHDDYFGASYILTKLRESEGLVQGMSYWAFSDLFEEPGPQTKPFDGGFGLMNPQGVRKPTFFAYKYLNSLGDRELATGDAQSIAALKGDTVQVLAWRYELPDQPISNRPFFRQVREPAAAAPLDVVVQNLTPGVHRATVRRVGFQSNDAYTAYLEMGAPAALDAAQLQRLNDLTRDTPEVRSVTIGADGRGRLSVPMKTYDVVLVEIDPARP</sequence>
<evidence type="ECO:0000256" key="5">
    <source>
        <dbReference type="SAM" id="SignalP"/>
    </source>
</evidence>
<protein>
    <submittedName>
        <fullName evidence="7">Beta-xylosidase</fullName>
    </submittedName>
</protein>
<dbReference type="Gene3D" id="2.60.40.1500">
    <property type="entry name" value="Glycosyl hydrolase domain, family 39"/>
    <property type="match status" value="1"/>
</dbReference>
<gene>
    <name evidence="7" type="ORF">EGY25_04570</name>
</gene>
<evidence type="ECO:0000256" key="3">
    <source>
        <dbReference type="ARBA" id="ARBA00023295"/>
    </source>
</evidence>
<keyword evidence="3" id="KW-0326">Glycosidase</keyword>
<dbReference type="GO" id="GO:0005975">
    <property type="term" value="P:carbohydrate metabolic process"/>
    <property type="evidence" value="ECO:0007669"/>
    <property type="project" value="InterPro"/>
</dbReference>
<dbReference type="OrthoDB" id="9815836at2"/>
<dbReference type="Gene3D" id="3.20.20.80">
    <property type="entry name" value="Glycosidases"/>
    <property type="match status" value="1"/>
</dbReference>
<dbReference type="Proteomes" id="UP000298216">
    <property type="component" value="Unassembled WGS sequence"/>
</dbReference>
<dbReference type="SUPFAM" id="SSF51011">
    <property type="entry name" value="Glycosyl hydrolase domain"/>
    <property type="match status" value="1"/>
</dbReference>
<evidence type="ECO:0000256" key="4">
    <source>
        <dbReference type="PIRSR" id="PIRSR600514-1"/>
    </source>
</evidence>
<evidence type="ECO:0000313" key="8">
    <source>
        <dbReference type="Proteomes" id="UP000298216"/>
    </source>
</evidence>
<dbReference type="InterPro" id="IPR051923">
    <property type="entry name" value="Glycosyl_Hydrolase_39"/>
</dbReference>
<comment type="caution">
    <text evidence="7">The sequence shown here is derived from an EMBL/GenBank/DDBJ whole genome shotgun (WGS) entry which is preliminary data.</text>
</comment>